<dbReference type="AlphaFoldDB" id="A0A328U1W7"/>
<protein>
    <recommendedName>
        <fullName evidence="9">Sugar isomerase</fullName>
    </recommendedName>
</protein>
<gene>
    <name evidence="7" type="ORF">DL346_23295</name>
</gene>
<feature type="transmembrane region" description="Helical" evidence="6">
    <location>
        <begin position="7"/>
        <end position="27"/>
    </location>
</feature>
<dbReference type="PANTHER" id="PTHR30250:SF26">
    <property type="entry name" value="PSMA PROTEIN"/>
    <property type="match status" value="1"/>
</dbReference>
<sequence length="513" mass="57811">MSRTKNFLYNSVSTGFYQVLVMLTGFITPKIMLHFYGSEINGLVSSINQFIIYFSLVESGLSGAAIYALYKPLAENNYKAINGVISAAKKFYTQSGYMFVSLTIGLAFIYPMFVKSMAVTPLSVGLLVLVLGVNGSLEFFTLAKYRALLTADQKGYIISIASIVEIVISTLLIVILANLKVDIVTLRFVALFSIFIRSFILMIYAKKKYKYINYKEKPDLTALNKRWDALYLQILGAIQIGAPIVIITLVCNDLKLVSVFAIYYMVIAGVNGILSIFVSGLSASFGNIIARKELNTLQNAYKEFEFSYYSLITIVYATTFVTIMPFIRLYTIDIKDINYDLPILGFLFVLNGLLYNIKTPQGMLVIAAGMYKETKVQTTIQGAITVIGGVILTLYFGMIGVLIASILSNIYRSIDLMCYIPRSITMLSIKSTMYRINRIFLCIFIIYIPFLIIKPVTNNYLSWLVTLFVIMVYSLVVAALSGFLFDRQDMWNIARRVNAILKKRQVKKTNYIR</sequence>
<dbReference type="Proteomes" id="UP000249260">
    <property type="component" value="Unassembled WGS sequence"/>
</dbReference>
<dbReference type="OrthoDB" id="8609648at2"/>
<feature type="transmembrane region" description="Helical" evidence="6">
    <location>
        <begin position="122"/>
        <end position="143"/>
    </location>
</feature>
<dbReference type="EMBL" id="QLUW01000005">
    <property type="protein sequence ID" value="RAP74004.1"/>
    <property type="molecule type" value="Genomic_DNA"/>
</dbReference>
<feature type="transmembrane region" description="Helical" evidence="6">
    <location>
        <begin position="262"/>
        <end position="285"/>
    </location>
</feature>
<evidence type="ECO:0000313" key="7">
    <source>
        <dbReference type="EMBL" id="RAP74004.1"/>
    </source>
</evidence>
<feature type="transmembrane region" description="Helical" evidence="6">
    <location>
        <begin position="47"/>
        <end position="70"/>
    </location>
</feature>
<organism evidence="7 8">
    <name type="scientific">Paenibacillus montanisoli</name>
    <dbReference type="NCBI Taxonomy" id="2081970"/>
    <lineage>
        <taxon>Bacteria</taxon>
        <taxon>Bacillati</taxon>
        <taxon>Bacillota</taxon>
        <taxon>Bacilli</taxon>
        <taxon>Bacillales</taxon>
        <taxon>Paenibacillaceae</taxon>
        <taxon>Paenibacillus</taxon>
    </lineage>
</organism>
<feature type="transmembrane region" description="Helical" evidence="6">
    <location>
        <begin position="436"/>
        <end position="454"/>
    </location>
</feature>
<evidence type="ECO:0000256" key="6">
    <source>
        <dbReference type="SAM" id="Phobius"/>
    </source>
</evidence>
<comment type="caution">
    <text evidence="7">The sequence shown here is derived from an EMBL/GenBank/DDBJ whole genome shotgun (WGS) entry which is preliminary data.</text>
</comment>
<reference evidence="7 8" key="1">
    <citation type="submission" date="2018-06" db="EMBL/GenBank/DDBJ databases">
        <title>Paenibacillus montanisoli sp. nov., isolated from mountain area soil.</title>
        <authorList>
            <person name="Wu M."/>
        </authorList>
    </citation>
    <scope>NUCLEOTIDE SEQUENCE [LARGE SCALE GENOMIC DNA]</scope>
    <source>
        <strain evidence="7 8">RA17</strain>
    </source>
</reference>
<evidence type="ECO:0000256" key="5">
    <source>
        <dbReference type="ARBA" id="ARBA00023136"/>
    </source>
</evidence>
<feature type="transmembrane region" description="Helical" evidence="6">
    <location>
        <begin position="339"/>
        <end position="357"/>
    </location>
</feature>
<evidence type="ECO:0000256" key="4">
    <source>
        <dbReference type="ARBA" id="ARBA00022989"/>
    </source>
</evidence>
<dbReference type="PANTHER" id="PTHR30250">
    <property type="entry name" value="PST FAMILY PREDICTED COLANIC ACID TRANSPORTER"/>
    <property type="match status" value="1"/>
</dbReference>
<comment type="subcellular location">
    <subcellularLocation>
        <location evidence="1">Cell membrane</location>
        <topology evidence="1">Multi-pass membrane protein</topology>
    </subcellularLocation>
</comment>
<evidence type="ECO:0000256" key="1">
    <source>
        <dbReference type="ARBA" id="ARBA00004651"/>
    </source>
</evidence>
<accession>A0A328U1W7</accession>
<keyword evidence="5 6" id="KW-0472">Membrane</keyword>
<feature type="transmembrane region" description="Helical" evidence="6">
    <location>
        <begin position="306"/>
        <end position="327"/>
    </location>
</feature>
<keyword evidence="4 6" id="KW-1133">Transmembrane helix</keyword>
<evidence type="ECO:0000313" key="8">
    <source>
        <dbReference type="Proteomes" id="UP000249260"/>
    </source>
</evidence>
<keyword evidence="8" id="KW-1185">Reference proteome</keyword>
<feature type="transmembrane region" description="Helical" evidence="6">
    <location>
        <begin position="155"/>
        <end position="177"/>
    </location>
</feature>
<feature type="transmembrane region" description="Helical" evidence="6">
    <location>
        <begin position="230"/>
        <end position="250"/>
    </location>
</feature>
<feature type="transmembrane region" description="Helical" evidence="6">
    <location>
        <begin position="460"/>
        <end position="485"/>
    </location>
</feature>
<feature type="transmembrane region" description="Helical" evidence="6">
    <location>
        <begin position="183"/>
        <end position="205"/>
    </location>
</feature>
<evidence type="ECO:0008006" key="9">
    <source>
        <dbReference type="Google" id="ProtNLM"/>
    </source>
</evidence>
<dbReference type="InterPro" id="IPR050833">
    <property type="entry name" value="Poly_Biosynth_Transport"/>
</dbReference>
<dbReference type="GO" id="GO:0005886">
    <property type="term" value="C:plasma membrane"/>
    <property type="evidence" value="ECO:0007669"/>
    <property type="project" value="UniProtKB-SubCell"/>
</dbReference>
<keyword evidence="2" id="KW-1003">Cell membrane</keyword>
<evidence type="ECO:0000256" key="2">
    <source>
        <dbReference type="ARBA" id="ARBA00022475"/>
    </source>
</evidence>
<proteinExistence type="predicted"/>
<dbReference type="RefSeq" id="WP_112884793.1">
    <property type="nucleotide sequence ID" value="NZ_QLUW01000005.1"/>
</dbReference>
<feature type="transmembrane region" description="Helical" evidence="6">
    <location>
        <begin position="91"/>
        <end position="110"/>
    </location>
</feature>
<name>A0A328U1W7_9BACL</name>
<feature type="transmembrane region" description="Helical" evidence="6">
    <location>
        <begin position="378"/>
        <end position="404"/>
    </location>
</feature>
<keyword evidence="3 6" id="KW-0812">Transmembrane</keyword>
<evidence type="ECO:0000256" key="3">
    <source>
        <dbReference type="ARBA" id="ARBA00022692"/>
    </source>
</evidence>